<keyword evidence="4" id="KW-0966">Cell projection</keyword>
<organism evidence="4 5">
    <name type="scientific">Halopseudomonas xinjiangensis</name>
    <dbReference type="NCBI Taxonomy" id="487184"/>
    <lineage>
        <taxon>Bacteria</taxon>
        <taxon>Pseudomonadati</taxon>
        <taxon>Pseudomonadota</taxon>
        <taxon>Gammaproteobacteria</taxon>
        <taxon>Pseudomonadales</taxon>
        <taxon>Pseudomonadaceae</taxon>
        <taxon>Halopseudomonas</taxon>
    </lineage>
</organism>
<protein>
    <submittedName>
        <fullName evidence="4">Flagella synthesis protein FlgN</fullName>
    </submittedName>
</protein>
<evidence type="ECO:0000313" key="4">
    <source>
        <dbReference type="EMBL" id="SDT23610.1"/>
    </source>
</evidence>
<keyword evidence="4" id="KW-0282">Flagellum</keyword>
<dbReference type="Gene3D" id="1.20.58.300">
    <property type="entry name" value="FlgN-like"/>
    <property type="match status" value="1"/>
</dbReference>
<dbReference type="Pfam" id="PF05130">
    <property type="entry name" value="FlgN"/>
    <property type="match status" value="1"/>
</dbReference>
<evidence type="ECO:0000256" key="3">
    <source>
        <dbReference type="ARBA" id="ARBA00022795"/>
    </source>
</evidence>
<dbReference type="STRING" id="487184.SAMN05216421_3234"/>
<comment type="function">
    <text evidence="1">Required for the efficient initiation of filament assembly.</text>
</comment>
<dbReference type="RefSeq" id="WP_093396884.1">
    <property type="nucleotide sequence ID" value="NZ_LT629736.1"/>
</dbReference>
<dbReference type="EMBL" id="LT629736">
    <property type="protein sequence ID" value="SDT23610.1"/>
    <property type="molecule type" value="Genomic_DNA"/>
</dbReference>
<dbReference type="AlphaFoldDB" id="A0A1H1YQI6"/>
<name>A0A1H1YQI6_9GAMM</name>
<keyword evidence="5" id="KW-1185">Reference proteome</keyword>
<sequence>MNSRDRLLAALDQDIQQDLVSYRQLLALSQSLHVQLLQRDAQAVEDTNHAIAVLVEQASARAQRRSRILSAFSLKAEEQGMNILFASCGREVRDGLEAGWAQLGRLVDACRQQNDYNAQLLAMQHSILDHLLGQTAQADIYAPQYY</sequence>
<gene>
    <name evidence="4" type="ORF">SAMN05216421_3234</name>
</gene>
<dbReference type="GO" id="GO:0044780">
    <property type="term" value="P:bacterial-type flagellum assembly"/>
    <property type="evidence" value="ECO:0007669"/>
    <property type="project" value="InterPro"/>
</dbReference>
<accession>A0A1H1YQI6</accession>
<dbReference type="OrthoDB" id="5600584at2"/>
<evidence type="ECO:0000256" key="2">
    <source>
        <dbReference type="ARBA" id="ARBA00007703"/>
    </source>
</evidence>
<evidence type="ECO:0000256" key="1">
    <source>
        <dbReference type="ARBA" id="ARBA00002397"/>
    </source>
</evidence>
<reference evidence="5" key="1">
    <citation type="submission" date="2016-10" db="EMBL/GenBank/DDBJ databases">
        <authorList>
            <person name="Varghese N."/>
            <person name="Submissions S."/>
        </authorList>
    </citation>
    <scope>NUCLEOTIDE SEQUENCE [LARGE SCALE GENOMIC DNA]</scope>
    <source>
        <strain evidence="5">NRRL B-51270</strain>
    </source>
</reference>
<comment type="similarity">
    <text evidence="2">Belongs to the FlgN family.</text>
</comment>
<dbReference type="SUPFAM" id="SSF140566">
    <property type="entry name" value="FlgN-like"/>
    <property type="match status" value="1"/>
</dbReference>
<dbReference type="Proteomes" id="UP000243207">
    <property type="component" value="Chromosome I"/>
</dbReference>
<keyword evidence="4" id="KW-0969">Cilium</keyword>
<evidence type="ECO:0000313" key="5">
    <source>
        <dbReference type="Proteomes" id="UP000243207"/>
    </source>
</evidence>
<dbReference type="InterPro" id="IPR036679">
    <property type="entry name" value="FlgN-like_sf"/>
</dbReference>
<keyword evidence="3" id="KW-1005">Bacterial flagellum biogenesis</keyword>
<proteinExistence type="inferred from homology"/>
<dbReference type="InterPro" id="IPR007809">
    <property type="entry name" value="FlgN-like"/>
</dbReference>